<dbReference type="Pfam" id="PF00512">
    <property type="entry name" value="HisKA"/>
    <property type="match status" value="1"/>
</dbReference>
<dbReference type="PROSITE" id="PS50110">
    <property type="entry name" value="RESPONSE_REGULATORY"/>
    <property type="match status" value="1"/>
</dbReference>
<evidence type="ECO:0000256" key="15">
    <source>
        <dbReference type="PROSITE-ProRule" id="PRU00169"/>
    </source>
</evidence>
<feature type="transmembrane region" description="Helical" evidence="16">
    <location>
        <begin position="761"/>
        <end position="781"/>
    </location>
</feature>
<dbReference type="InterPro" id="IPR013783">
    <property type="entry name" value="Ig-like_fold"/>
</dbReference>
<dbReference type="SUPFAM" id="SSF47384">
    <property type="entry name" value="Homodimeric domain of signal transducing histidine kinase"/>
    <property type="match status" value="1"/>
</dbReference>
<dbReference type="GO" id="GO:0005886">
    <property type="term" value="C:plasma membrane"/>
    <property type="evidence" value="ECO:0007669"/>
    <property type="project" value="UniProtKB-SubCell"/>
</dbReference>
<dbReference type="GO" id="GO:0043565">
    <property type="term" value="F:sequence-specific DNA binding"/>
    <property type="evidence" value="ECO:0007669"/>
    <property type="project" value="InterPro"/>
</dbReference>
<keyword evidence="5 15" id="KW-0597">Phosphoprotein</keyword>
<dbReference type="Pfam" id="PF12833">
    <property type="entry name" value="HTH_18"/>
    <property type="match status" value="1"/>
</dbReference>
<evidence type="ECO:0000313" key="20">
    <source>
        <dbReference type="EMBL" id="ADB38992.1"/>
    </source>
</evidence>
<dbReference type="FunFam" id="2.60.40.10:FF:000791">
    <property type="entry name" value="Two-component system sensor histidine kinase/response regulator"/>
    <property type="match status" value="1"/>
</dbReference>
<dbReference type="PROSITE" id="PS01124">
    <property type="entry name" value="HTH_ARAC_FAMILY_2"/>
    <property type="match status" value="1"/>
</dbReference>
<dbReference type="InterPro" id="IPR018060">
    <property type="entry name" value="HTH_AraC"/>
</dbReference>
<dbReference type="SUPFAM" id="SSF46689">
    <property type="entry name" value="Homeodomain-like"/>
    <property type="match status" value="1"/>
</dbReference>
<evidence type="ECO:0000256" key="11">
    <source>
        <dbReference type="ARBA" id="ARBA00023015"/>
    </source>
</evidence>
<dbReference type="KEGG" id="sli:Slin_2980"/>
<dbReference type="STRING" id="504472.Slin_2980"/>
<evidence type="ECO:0000256" key="10">
    <source>
        <dbReference type="ARBA" id="ARBA00023012"/>
    </source>
</evidence>
<dbReference type="InterPro" id="IPR011006">
    <property type="entry name" value="CheY-like_superfamily"/>
</dbReference>
<dbReference type="InterPro" id="IPR003661">
    <property type="entry name" value="HisK_dim/P_dom"/>
</dbReference>
<keyword evidence="16" id="KW-0812">Transmembrane</keyword>
<keyword evidence="7" id="KW-0547">Nucleotide-binding</keyword>
<evidence type="ECO:0000256" key="5">
    <source>
        <dbReference type="ARBA" id="ARBA00022553"/>
    </source>
</evidence>
<dbReference type="InterPro" id="IPR009057">
    <property type="entry name" value="Homeodomain-like_sf"/>
</dbReference>
<keyword evidence="9" id="KW-0067">ATP-binding</keyword>
<dbReference type="Gene3D" id="1.10.10.60">
    <property type="entry name" value="Homeodomain-like"/>
    <property type="match status" value="1"/>
</dbReference>
<dbReference type="EMBL" id="CP001769">
    <property type="protein sequence ID" value="ADB38992.1"/>
    <property type="molecule type" value="Genomic_DNA"/>
</dbReference>
<dbReference type="PANTHER" id="PTHR43547">
    <property type="entry name" value="TWO-COMPONENT HISTIDINE KINASE"/>
    <property type="match status" value="1"/>
</dbReference>
<evidence type="ECO:0000256" key="12">
    <source>
        <dbReference type="ARBA" id="ARBA00023125"/>
    </source>
</evidence>
<dbReference type="CDD" id="cd16922">
    <property type="entry name" value="HATPase_EvgS-ArcB-TorS-like"/>
    <property type="match status" value="1"/>
</dbReference>
<evidence type="ECO:0000256" key="3">
    <source>
        <dbReference type="ARBA" id="ARBA00012438"/>
    </source>
</evidence>
<dbReference type="RefSeq" id="WP_012927520.1">
    <property type="nucleotide sequence ID" value="NC_013730.1"/>
</dbReference>
<dbReference type="InterPro" id="IPR036097">
    <property type="entry name" value="HisK_dim/P_sf"/>
</dbReference>
<dbReference type="CDD" id="cd00082">
    <property type="entry name" value="HisKA"/>
    <property type="match status" value="1"/>
</dbReference>
<keyword evidence="8 20" id="KW-0418">Kinase</keyword>
<dbReference type="InterPro" id="IPR036890">
    <property type="entry name" value="HATPase_C_sf"/>
</dbReference>
<dbReference type="eggNOG" id="COG5002">
    <property type="taxonomic scope" value="Bacteria"/>
</dbReference>
<evidence type="ECO:0000256" key="2">
    <source>
        <dbReference type="ARBA" id="ARBA00004236"/>
    </source>
</evidence>
<dbReference type="Gene3D" id="3.30.565.10">
    <property type="entry name" value="Histidine kinase-like ATPase, C-terminal domain"/>
    <property type="match status" value="1"/>
</dbReference>
<keyword evidence="11" id="KW-0805">Transcription regulation</keyword>
<dbReference type="Pfam" id="PF07495">
    <property type="entry name" value="Y_Y_Y"/>
    <property type="match status" value="1"/>
</dbReference>
<dbReference type="InterPro" id="IPR018062">
    <property type="entry name" value="HTH_AraC-typ_CS"/>
</dbReference>
<dbReference type="PANTHER" id="PTHR43547:SF2">
    <property type="entry name" value="HYBRID SIGNAL TRANSDUCTION HISTIDINE KINASE C"/>
    <property type="match status" value="1"/>
</dbReference>
<dbReference type="SUPFAM" id="SSF101898">
    <property type="entry name" value="NHL repeat"/>
    <property type="match status" value="1"/>
</dbReference>
<evidence type="ECO:0000313" key="21">
    <source>
        <dbReference type="Proteomes" id="UP000002028"/>
    </source>
</evidence>
<keyword evidence="21" id="KW-1185">Reference proteome</keyword>
<dbReference type="FunFam" id="3.30.565.10:FF:000023">
    <property type="entry name" value="PAS domain-containing sensor histidine kinase"/>
    <property type="match status" value="1"/>
</dbReference>
<evidence type="ECO:0000256" key="6">
    <source>
        <dbReference type="ARBA" id="ARBA00022679"/>
    </source>
</evidence>
<comment type="catalytic activity">
    <reaction evidence="1">
        <text>ATP + protein L-histidine = ADP + protein N-phospho-L-histidine.</text>
        <dbReference type="EC" id="2.7.13.3"/>
    </reaction>
</comment>
<dbReference type="Pfam" id="PF00072">
    <property type="entry name" value="Response_reg"/>
    <property type="match status" value="1"/>
</dbReference>
<dbReference type="Gene3D" id="3.40.50.2300">
    <property type="match status" value="1"/>
</dbReference>
<dbReference type="SUPFAM" id="SSF52172">
    <property type="entry name" value="CheY-like"/>
    <property type="match status" value="1"/>
</dbReference>
<evidence type="ECO:0000256" key="1">
    <source>
        <dbReference type="ARBA" id="ARBA00000085"/>
    </source>
</evidence>
<dbReference type="InterPro" id="IPR011123">
    <property type="entry name" value="Y_Y_Y"/>
</dbReference>
<dbReference type="SUPFAM" id="SSF55874">
    <property type="entry name" value="ATPase domain of HSP90 chaperone/DNA topoisomerase II/histidine kinase"/>
    <property type="match status" value="1"/>
</dbReference>
<dbReference type="InterPro" id="IPR015943">
    <property type="entry name" value="WD40/YVTN_repeat-like_dom_sf"/>
</dbReference>
<accession>D2QKG6</accession>
<keyword evidence="16" id="KW-1133">Transmembrane helix</keyword>
<dbReference type="InterPro" id="IPR005467">
    <property type="entry name" value="His_kinase_dom"/>
</dbReference>
<protein>
    <recommendedName>
        <fullName evidence="3">histidine kinase</fullName>
        <ecNumber evidence="3">2.7.13.3</ecNumber>
    </recommendedName>
</protein>
<dbReference type="Gene3D" id="1.10.287.130">
    <property type="match status" value="1"/>
</dbReference>
<dbReference type="SMART" id="SM00388">
    <property type="entry name" value="HisKA"/>
    <property type="match status" value="1"/>
</dbReference>
<dbReference type="PRINTS" id="PR00344">
    <property type="entry name" value="BCTRLSENSOR"/>
</dbReference>
<dbReference type="SMART" id="SM00448">
    <property type="entry name" value="REC"/>
    <property type="match status" value="1"/>
</dbReference>
<dbReference type="SMART" id="SM00387">
    <property type="entry name" value="HATPase_c"/>
    <property type="match status" value="1"/>
</dbReference>
<evidence type="ECO:0000256" key="4">
    <source>
        <dbReference type="ARBA" id="ARBA00022475"/>
    </source>
</evidence>
<dbReference type="GO" id="GO:0003700">
    <property type="term" value="F:DNA-binding transcription factor activity"/>
    <property type="evidence" value="ECO:0007669"/>
    <property type="project" value="InterPro"/>
</dbReference>
<evidence type="ECO:0000256" key="16">
    <source>
        <dbReference type="SAM" id="Phobius"/>
    </source>
</evidence>
<dbReference type="Gene3D" id="2.130.10.10">
    <property type="entry name" value="YVTN repeat-like/Quinoprotein amine dehydrogenase"/>
    <property type="match status" value="3"/>
</dbReference>
<evidence type="ECO:0000256" key="9">
    <source>
        <dbReference type="ARBA" id="ARBA00022840"/>
    </source>
</evidence>
<dbReference type="PROSITE" id="PS00041">
    <property type="entry name" value="HTH_ARAC_FAMILY_1"/>
    <property type="match status" value="1"/>
</dbReference>
<feature type="modified residue" description="4-aspartylphosphate" evidence="15">
    <location>
        <position position="1114"/>
    </location>
</feature>
<dbReference type="Gene3D" id="2.60.40.10">
    <property type="entry name" value="Immunoglobulins"/>
    <property type="match status" value="1"/>
</dbReference>
<keyword evidence="14" id="KW-0804">Transcription</keyword>
<keyword evidence="12" id="KW-0238">DNA-binding</keyword>
<feature type="domain" description="Response regulatory" evidence="19">
    <location>
        <begin position="1066"/>
        <end position="1181"/>
    </location>
</feature>
<keyword evidence="13 16" id="KW-0472">Membrane</keyword>
<keyword evidence="6" id="KW-0808">Transferase</keyword>
<feature type="domain" description="Histidine kinase" evidence="18">
    <location>
        <begin position="808"/>
        <end position="1026"/>
    </location>
</feature>
<evidence type="ECO:0000256" key="14">
    <source>
        <dbReference type="ARBA" id="ARBA00023163"/>
    </source>
</evidence>
<dbReference type="HOGENOM" id="CLU_000445_28_1_10"/>
<dbReference type="InterPro" id="IPR001789">
    <property type="entry name" value="Sig_transdc_resp-reg_receiver"/>
</dbReference>
<evidence type="ECO:0000259" key="19">
    <source>
        <dbReference type="PROSITE" id="PS50110"/>
    </source>
</evidence>
<evidence type="ECO:0000256" key="13">
    <source>
        <dbReference type="ARBA" id="ARBA00023136"/>
    </source>
</evidence>
<dbReference type="PROSITE" id="PS50109">
    <property type="entry name" value="HIS_KIN"/>
    <property type="match status" value="1"/>
</dbReference>
<dbReference type="eggNOG" id="COG3292">
    <property type="taxonomic scope" value="Bacteria"/>
</dbReference>
<dbReference type="GO" id="GO:0005524">
    <property type="term" value="F:ATP binding"/>
    <property type="evidence" value="ECO:0007669"/>
    <property type="project" value="UniProtKB-KW"/>
</dbReference>
<dbReference type="CDD" id="cd17574">
    <property type="entry name" value="REC_OmpR"/>
    <property type="match status" value="1"/>
</dbReference>
<dbReference type="GO" id="GO:0000155">
    <property type="term" value="F:phosphorelay sensor kinase activity"/>
    <property type="evidence" value="ECO:0007669"/>
    <property type="project" value="InterPro"/>
</dbReference>
<organism evidence="20 21">
    <name type="scientific">Spirosoma linguale (strain ATCC 33905 / DSM 74 / LMG 10896 / Claus 1)</name>
    <dbReference type="NCBI Taxonomy" id="504472"/>
    <lineage>
        <taxon>Bacteria</taxon>
        <taxon>Pseudomonadati</taxon>
        <taxon>Bacteroidota</taxon>
        <taxon>Cytophagia</taxon>
        <taxon>Cytophagales</taxon>
        <taxon>Cytophagaceae</taxon>
        <taxon>Spirosoma</taxon>
    </lineage>
</organism>
<comment type="subcellular location">
    <subcellularLocation>
        <location evidence="2">Cell membrane</location>
    </subcellularLocation>
</comment>
<feature type="domain" description="HTH araC/xylS-type" evidence="17">
    <location>
        <begin position="1213"/>
        <end position="1311"/>
    </location>
</feature>
<reference evidence="20 21" key="1">
    <citation type="journal article" date="2010" name="Stand. Genomic Sci.">
        <title>Complete genome sequence of Spirosoma linguale type strain (1).</title>
        <authorList>
            <person name="Lail K."/>
            <person name="Sikorski J."/>
            <person name="Saunders E."/>
            <person name="Lapidus A."/>
            <person name="Glavina Del Rio T."/>
            <person name="Copeland A."/>
            <person name="Tice H."/>
            <person name="Cheng J.-F."/>
            <person name="Lucas S."/>
            <person name="Nolan M."/>
            <person name="Bruce D."/>
            <person name="Goodwin L."/>
            <person name="Pitluck S."/>
            <person name="Ivanova N."/>
            <person name="Mavromatis K."/>
            <person name="Ovchinnikova G."/>
            <person name="Pati A."/>
            <person name="Chen A."/>
            <person name="Palaniappan K."/>
            <person name="Land M."/>
            <person name="Hauser L."/>
            <person name="Chang Y.-J."/>
            <person name="Jeffries C.D."/>
            <person name="Chain P."/>
            <person name="Brettin T."/>
            <person name="Detter J.C."/>
            <person name="Schuetze A."/>
            <person name="Rohde M."/>
            <person name="Tindall B.J."/>
            <person name="Goeker M."/>
            <person name="Bristow J."/>
            <person name="Eisen J.A."/>
            <person name="Markowitz V."/>
            <person name="Hugenholtz P."/>
            <person name="Kyrpides N.C."/>
            <person name="Klenk H.-P."/>
            <person name="Chen F."/>
        </authorList>
    </citation>
    <scope>NUCLEOTIDE SEQUENCE [LARGE SCALE GENOMIC DNA]</scope>
    <source>
        <strain evidence="21">ATCC 33905 / DSM 74 / LMG 10896 / Claus 1</strain>
    </source>
</reference>
<sequence>MNVQRITLVVLLWVYFTLASAQIVQRLTTATGLPNSTITGLVQDQAGFIWVSTADGLARYDGQNIRVFRREQQANSLTENSIVHLQKLTDGTFLVQTHAGNFQRFNPETEQFKKFLPVQQQGQQRIEDGFVTADGNGFWALWRGIKVQYYDLKRHHIRLWTEQQLGPNTRFMDSMLPASTGYVYVHNHQGIVEINSINGTHREFPFPGLLTHWMSRAMLAPDGVIMAERANGDILILGRHHLLILNPKTGRYQNVPIPDPVVPKEGYGIRVLADGNVYVGAGHRLYLFTSANQFELKYERPKGTRQIPAYTIPYLLDRSGVYWLLTEDGIVQVDSRKAPFEAYRYEVDWKTDLLKKVLGITPPSWKDSSGDSWTRFTYDLNKLWFIDVASLYQCAPQQQLRRISSDYTGDSCACKITLKMDRRGHLWIYGNAKGGLMDIEPTTQTRRIWQKSFVPLTFVNPGLDLCDIQPMGNTVWMASYQGKGLYNYSLEQKKIVAQLLHDPADSHSLPSNQLLCLLADPQQPETVLWLGTVDAGLVRFDTKTGIFRTFTRQTGLPNNTINSLQTDEQGFIWAATNNGLIRLNPDTFQMRLFSRADGLQDDEFVFAASTQLPDGRLAFGSPSGMTIFRPAAIQEDTFAPPVVLSALRINNELVEVNDTLPVLSEPINTIKRLVLRYSQNFLTFEFAALQFNKPDKIHYRYRLTGVDRDWVDAGIRHTANYTQLRPGNYLFEVMSTNTDGRWSRNTKQLAIRIMPPLWASWWAYVVYILTFGGCLTGLVRFRNKQRHQKQEAAQLKTLNELKTRFFDNITHEFRTPLSLILSPTEKLLSESKHDGPTRQALATIKRNGTLLLRLINQLLDLSKLEAGGMTVSLVRCNIPQFISQLVESFRPVVVQKGIKLLVTVEESQQEHLFDMDKWATILTNLLSNAQKFTSAGGCITVTVSSPDEHSRCVTISDTGIGIPADKLPYIFDRFFQIDDTQTRAYEGTGIGLALVKELLHRLGGSINVVSQPGAGTTFTVLLPVLASHPDADIPTVTESLYVSDIATYMPDRPLVHTESSSANMPLILVVEDNIELRDFIANELSQSYRVLTARNGQEGWEQVRSELPDVVISDIMMPDLDGYALTRQLKTNTLTNHIAVILLTARASQESRMNGLMQGADDYLTKPFSISELKQRICNLLTRQQALRAYYVQQITESDLPLSTETLADGFMQRLYEVIDIHLSDSAFGVEELAYQMGISRRTLHRKLTATVNQSANDVIRQHRLKRAAQLLLAGHNVSETAYLVGYESPGHFSLIFRDFYQRTPTEYIQR</sequence>
<gene>
    <name evidence="20" type="ordered locus">Slin_2980</name>
</gene>
<dbReference type="Proteomes" id="UP000002028">
    <property type="component" value="Chromosome"/>
</dbReference>
<evidence type="ECO:0000259" key="18">
    <source>
        <dbReference type="PROSITE" id="PS50109"/>
    </source>
</evidence>
<keyword evidence="4" id="KW-1003">Cell membrane</keyword>
<name>D2QKG6_SPILD</name>
<evidence type="ECO:0000256" key="7">
    <source>
        <dbReference type="ARBA" id="ARBA00022741"/>
    </source>
</evidence>
<dbReference type="SMART" id="SM00342">
    <property type="entry name" value="HTH_ARAC"/>
    <property type="match status" value="1"/>
</dbReference>
<evidence type="ECO:0000259" key="17">
    <source>
        <dbReference type="PROSITE" id="PS01124"/>
    </source>
</evidence>
<dbReference type="EC" id="2.7.13.3" evidence="3"/>
<dbReference type="SUPFAM" id="SSF63829">
    <property type="entry name" value="Calcium-dependent phosphotriesterase"/>
    <property type="match status" value="2"/>
</dbReference>
<dbReference type="Pfam" id="PF07494">
    <property type="entry name" value="Reg_prop"/>
    <property type="match status" value="2"/>
</dbReference>
<dbReference type="InterPro" id="IPR003594">
    <property type="entry name" value="HATPase_dom"/>
</dbReference>
<keyword evidence="10" id="KW-0902">Two-component regulatory system</keyword>
<dbReference type="FunFam" id="1.10.287.130:FF:000045">
    <property type="entry name" value="Two-component system sensor histidine kinase/response regulator"/>
    <property type="match status" value="1"/>
</dbReference>
<evidence type="ECO:0000256" key="8">
    <source>
        <dbReference type="ARBA" id="ARBA00022777"/>
    </source>
</evidence>
<dbReference type="eggNOG" id="COG0745">
    <property type="taxonomic scope" value="Bacteria"/>
</dbReference>
<dbReference type="InterPro" id="IPR004358">
    <property type="entry name" value="Sig_transdc_His_kin-like_C"/>
</dbReference>
<dbReference type="Pfam" id="PF02518">
    <property type="entry name" value="HATPase_c"/>
    <property type="match status" value="1"/>
</dbReference>
<dbReference type="InterPro" id="IPR011110">
    <property type="entry name" value="Reg_prop"/>
</dbReference>
<proteinExistence type="predicted"/>